<reference evidence="2" key="1">
    <citation type="submission" date="2012-12" db="EMBL/GenBank/DDBJ databases">
        <title>Identification and characterization of a phenylalanine ammonia-lyase gene family in Isatis indigotica Fort.</title>
        <authorList>
            <person name="Liu Q."/>
            <person name="Chen J."/>
            <person name="Zhou X."/>
            <person name="Di P."/>
            <person name="Xiao Y."/>
            <person name="Xuan H."/>
            <person name="Zhang L."/>
            <person name="Chen W."/>
        </authorList>
    </citation>
    <scope>NUCLEOTIDE SEQUENCE</scope>
    <source>
        <tissue evidence="2">Salivary gland</tissue>
    </source>
</reference>
<dbReference type="AlphaFoldDB" id="A0A0K8RG02"/>
<organism evidence="2">
    <name type="scientific">Ixodes ricinus</name>
    <name type="common">Common tick</name>
    <name type="synonym">Acarus ricinus</name>
    <dbReference type="NCBI Taxonomy" id="34613"/>
    <lineage>
        <taxon>Eukaryota</taxon>
        <taxon>Metazoa</taxon>
        <taxon>Ecdysozoa</taxon>
        <taxon>Arthropoda</taxon>
        <taxon>Chelicerata</taxon>
        <taxon>Arachnida</taxon>
        <taxon>Acari</taxon>
        <taxon>Parasitiformes</taxon>
        <taxon>Ixodida</taxon>
        <taxon>Ixodoidea</taxon>
        <taxon>Ixodidae</taxon>
        <taxon>Ixodinae</taxon>
        <taxon>Ixodes</taxon>
    </lineage>
</organism>
<name>A0A0K8RG02_IXORI</name>
<evidence type="ECO:0000313" key="2">
    <source>
        <dbReference type="EMBL" id="JAA70082.1"/>
    </source>
</evidence>
<feature type="chain" id="PRO_5005517718" evidence="1">
    <location>
        <begin position="20"/>
        <end position="215"/>
    </location>
</feature>
<sequence>MRILIAALLSASFIFCTSAEVKKQRKTTPDAPVVTVDYLWYEPDGKDTTWISKFNSSLDEIYKSARRWLRKEIFYTLKLQTGSITQVDNDTSSKLDHLRKNGNEVNPFDALYYVGQKAKEMTNNPSDILCLVTQEPLTIYKGGFDSYHPLCKGVVPLILTYDSMNATATGESLGFLIRDTLNITNVYTWYYNTTKEEKKQRFDNCRFQRQSKSKP</sequence>
<evidence type="ECO:0000256" key="1">
    <source>
        <dbReference type="SAM" id="SignalP"/>
    </source>
</evidence>
<keyword evidence="1" id="KW-0732">Signal</keyword>
<protein>
    <submittedName>
        <fullName evidence="2">Putative secreted protein</fullName>
    </submittedName>
</protein>
<accession>A0A0K8RG02</accession>
<feature type="signal peptide" evidence="1">
    <location>
        <begin position="1"/>
        <end position="19"/>
    </location>
</feature>
<proteinExistence type="evidence at transcript level"/>
<dbReference type="EMBL" id="GADI01003726">
    <property type="protein sequence ID" value="JAA70082.1"/>
    <property type="molecule type" value="mRNA"/>
</dbReference>